<gene>
    <name evidence="8" type="ORF">GCM10009039_02780</name>
</gene>
<dbReference type="InterPro" id="IPR004839">
    <property type="entry name" value="Aminotransferase_I/II_large"/>
</dbReference>
<feature type="domain" description="Aminotransferase class I/classII large" evidence="7">
    <location>
        <begin position="58"/>
        <end position="387"/>
    </location>
</feature>
<dbReference type="GO" id="GO:0008483">
    <property type="term" value="F:transaminase activity"/>
    <property type="evidence" value="ECO:0007669"/>
    <property type="project" value="UniProtKB-KW"/>
</dbReference>
<dbReference type="RefSeq" id="WP_188975092.1">
    <property type="nucleotide sequence ID" value="NZ_BMPG01000001.1"/>
</dbReference>
<evidence type="ECO:0000256" key="5">
    <source>
        <dbReference type="ARBA" id="ARBA00022679"/>
    </source>
</evidence>
<evidence type="ECO:0000259" key="7">
    <source>
        <dbReference type="Pfam" id="PF00155"/>
    </source>
</evidence>
<reference evidence="8" key="2">
    <citation type="submission" date="2020-09" db="EMBL/GenBank/DDBJ databases">
        <authorList>
            <person name="Sun Q."/>
            <person name="Ohkuma M."/>
        </authorList>
    </citation>
    <scope>NUCLEOTIDE SEQUENCE</scope>
    <source>
        <strain evidence="8">JCM 19596</strain>
    </source>
</reference>
<name>A0A830F069_9EURY</name>
<dbReference type="AlphaFoldDB" id="A0A830F069"/>
<evidence type="ECO:0000313" key="8">
    <source>
        <dbReference type="EMBL" id="GGL48046.1"/>
    </source>
</evidence>
<reference evidence="8" key="1">
    <citation type="journal article" date="2014" name="Int. J. Syst. Evol. Microbiol.">
        <title>Complete genome sequence of Corynebacterium casei LMG S-19264T (=DSM 44701T), isolated from a smear-ripened cheese.</title>
        <authorList>
            <consortium name="US DOE Joint Genome Institute (JGI-PGF)"/>
            <person name="Walter F."/>
            <person name="Albersmeier A."/>
            <person name="Kalinowski J."/>
            <person name="Ruckert C."/>
        </authorList>
    </citation>
    <scope>NUCLEOTIDE SEQUENCE</scope>
    <source>
        <strain evidence="8">JCM 19596</strain>
    </source>
</reference>
<evidence type="ECO:0000256" key="4">
    <source>
        <dbReference type="ARBA" id="ARBA00022576"/>
    </source>
</evidence>
<dbReference type="Gene3D" id="3.40.640.10">
    <property type="entry name" value="Type I PLP-dependent aspartate aminotransferase-like (Major domain)"/>
    <property type="match status" value="1"/>
</dbReference>
<dbReference type="SUPFAM" id="SSF53383">
    <property type="entry name" value="PLP-dependent transferases"/>
    <property type="match status" value="1"/>
</dbReference>
<dbReference type="Gene3D" id="3.90.1150.10">
    <property type="entry name" value="Aspartate Aminotransferase, domain 1"/>
    <property type="match status" value="1"/>
</dbReference>
<comment type="cofactor">
    <cofactor evidence="1">
        <name>pyridoxal 5'-phosphate</name>
        <dbReference type="ChEBI" id="CHEBI:597326"/>
    </cofactor>
</comment>
<dbReference type="InterPro" id="IPR015424">
    <property type="entry name" value="PyrdxlP-dep_Trfase"/>
</dbReference>
<keyword evidence="6" id="KW-0663">Pyridoxal phosphate</keyword>
<proteinExistence type="inferred from homology"/>
<accession>A0A830F069</accession>
<dbReference type="EMBL" id="BMPG01000001">
    <property type="protein sequence ID" value="GGL48046.1"/>
    <property type="molecule type" value="Genomic_DNA"/>
</dbReference>
<organism evidence="8 9">
    <name type="scientific">Halocalculus aciditolerans</name>
    <dbReference type="NCBI Taxonomy" id="1383812"/>
    <lineage>
        <taxon>Archaea</taxon>
        <taxon>Methanobacteriati</taxon>
        <taxon>Methanobacteriota</taxon>
        <taxon>Stenosarchaea group</taxon>
        <taxon>Halobacteria</taxon>
        <taxon>Halobacteriales</taxon>
        <taxon>Halobacteriaceae</taxon>
        <taxon>Halocalculus</taxon>
    </lineage>
</organism>
<evidence type="ECO:0000256" key="3">
    <source>
        <dbReference type="ARBA" id="ARBA00011738"/>
    </source>
</evidence>
<evidence type="ECO:0000256" key="6">
    <source>
        <dbReference type="ARBA" id="ARBA00022898"/>
    </source>
</evidence>
<comment type="caution">
    <text evidence="8">The sequence shown here is derived from an EMBL/GenBank/DDBJ whole genome shotgun (WGS) entry which is preliminary data.</text>
</comment>
<keyword evidence="4 8" id="KW-0032">Aminotransferase</keyword>
<keyword evidence="5 8" id="KW-0808">Transferase</keyword>
<protein>
    <submittedName>
        <fullName evidence="8">Aminotransferase</fullName>
    </submittedName>
</protein>
<dbReference type="OrthoDB" id="372018at2157"/>
<dbReference type="InterPro" id="IPR015422">
    <property type="entry name" value="PyrdxlP-dep_Trfase_small"/>
</dbReference>
<dbReference type="CDD" id="cd00609">
    <property type="entry name" value="AAT_like"/>
    <property type="match status" value="1"/>
</dbReference>
<dbReference type="PANTHER" id="PTHR42790:SF19">
    <property type="entry name" value="KYNURENINE_ALPHA-AMINOADIPATE AMINOTRANSFERASE, MITOCHONDRIAL"/>
    <property type="match status" value="1"/>
</dbReference>
<evidence type="ECO:0000313" key="9">
    <source>
        <dbReference type="Proteomes" id="UP000607197"/>
    </source>
</evidence>
<comment type="similarity">
    <text evidence="2">Belongs to the class-I pyridoxal-phosphate-dependent aminotransferase family.</text>
</comment>
<evidence type="ECO:0000256" key="1">
    <source>
        <dbReference type="ARBA" id="ARBA00001933"/>
    </source>
</evidence>
<keyword evidence="9" id="KW-1185">Reference proteome</keyword>
<dbReference type="GO" id="GO:1901605">
    <property type="term" value="P:alpha-amino acid metabolic process"/>
    <property type="evidence" value="ECO:0007669"/>
    <property type="project" value="TreeGrafter"/>
</dbReference>
<sequence>MVTHLFADGIEDASDDEDEEGWASVSAADAIDLRYGFPFPESLPNEGLVAAAEAVFEAEGDVALQYLGGEYADRLDGVIAARERERGVACEAENVAVTSGSTHAIDLVCRVFLDPGDVVFTEAPTFMAVLDRFEDRGAAVAGLPVDENGLDVEAVADELAAREARGEPLPKLLYTIPTFHNPTGTTLPAARRRRLLDLAAQYDFVVLEGDAYGDLRYDGERVPPLAALDEAGRVVRVSTFSKTIAPGVRTGWVVADDAVVARVDRLNAGGVNRFTKAVVSRYVADGGFEAALDGLRASYARRRDRLLDALDGHLPEATWSEPDGGFFVWVTLPEDLDSAALLPDAVDEGVAYLPGAHFSPAKEESSSLRLAFSHAPPDDIERGVAALARATRAATE</sequence>
<dbReference type="Pfam" id="PF00155">
    <property type="entry name" value="Aminotran_1_2"/>
    <property type="match status" value="1"/>
</dbReference>
<dbReference type="InterPro" id="IPR050859">
    <property type="entry name" value="Class-I_PLP-dep_aminotransf"/>
</dbReference>
<dbReference type="Proteomes" id="UP000607197">
    <property type="component" value="Unassembled WGS sequence"/>
</dbReference>
<evidence type="ECO:0000256" key="2">
    <source>
        <dbReference type="ARBA" id="ARBA00007441"/>
    </source>
</evidence>
<dbReference type="FunFam" id="3.40.640.10:FF:000053">
    <property type="entry name" value="Aminotransferase, class I"/>
    <property type="match status" value="1"/>
</dbReference>
<dbReference type="PANTHER" id="PTHR42790">
    <property type="entry name" value="AMINOTRANSFERASE"/>
    <property type="match status" value="1"/>
</dbReference>
<dbReference type="GO" id="GO:0030170">
    <property type="term" value="F:pyridoxal phosphate binding"/>
    <property type="evidence" value="ECO:0007669"/>
    <property type="project" value="InterPro"/>
</dbReference>
<dbReference type="InterPro" id="IPR015421">
    <property type="entry name" value="PyrdxlP-dep_Trfase_major"/>
</dbReference>
<comment type="subunit">
    <text evidence="3">Homodimer.</text>
</comment>